<comment type="similarity">
    <text evidence="4">Belongs to the GART family.</text>
</comment>
<evidence type="ECO:0000256" key="3">
    <source>
        <dbReference type="ARBA" id="ARBA00022755"/>
    </source>
</evidence>
<evidence type="ECO:0000256" key="1">
    <source>
        <dbReference type="ARBA" id="ARBA00005054"/>
    </source>
</evidence>
<dbReference type="PANTHER" id="PTHR43369">
    <property type="entry name" value="PHOSPHORIBOSYLGLYCINAMIDE FORMYLTRANSFERASE"/>
    <property type="match status" value="1"/>
</dbReference>
<feature type="binding site" evidence="4">
    <location>
        <begin position="24"/>
        <end position="26"/>
    </location>
    <ligand>
        <name>N(1)-(5-phospho-beta-D-ribosyl)glycinamide</name>
        <dbReference type="ChEBI" id="CHEBI:143788"/>
    </ligand>
</feature>
<feature type="active site" description="Proton donor" evidence="4">
    <location>
        <position position="125"/>
    </location>
</feature>
<reference evidence="7" key="1">
    <citation type="journal article" date="2019" name="Int. J. Syst. Evol. Microbiol.">
        <title>The Global Catalogue of Microorganisms (GCM) 10K type strain sequencing project: providing services to taxonomists for standard genome sequencing and annotation.</title>
        <authorList>
            <consortium name="The Broad Institute Genomics Platform"/>
            <consortium name="The Broad Institute Genome Sequencing Center for Infectious Disease"/>
            <person name="Wu L."/>
            <person name="Ma J."/>
        </authorList>
    </citation>
    <scope>NUCLEOTIDE SEQUENCE [LARGE SCALE GENOMIC DNA]</scope>
    <source>
        <strain evidence="7">CCUG 53816</strain>
    </source>
</reference>
<accession>A0ABV7ZFV8</accession>
<dbReference type="CDD" id="cd08645">
    <property type="entry name" value="FMT_core_GART"/>
    <property type="match status" value="1"/>
</dbReference>
<dbReference type="RefSeq" id="WP_233709030.1">
    <property type="nucleotide sequence ID" value="NZ_FZMF01000029.1"/>
</dbReference>
<evidence type="ECO:0000313" key="7">
    <source>
        <dbReference type="Proteomes" id="UP001595783"/>
    </source>
</evidence>
<dbReference type="InterPro" id="IPR004607">
    <property type="entry name" value="GART"/>
</dbReference>
<protein>
    <recommendedName>
        <fullName evidence="4">Phosphoribosylglycinamide formyltransferase</fullName>
        <ecNumber evidence="4">2.1.2.2</ecNumber>
    </recommendedName>
    <alternativeName>
        <fullName evidence="4">5'-phosphoribosylglycinamide transformylase</fullName>
    </alternativeName>
    <alternativeName>
        <fullName evidence="4">GAR transformylase</fullName>
        <shortName evidence="4">GART</shortName>
    </alternativeName>
</protein>
<organism evidence="6 7">
    <name type="scientific">Helicobacter baculiformis</name>
    <dbReference type="NCBI Taxonomy" id="427351"/>
    <lineage>
        <taxon>Bacteria</taxon>
        <taxon>Pseudomonadati</taxon>
        <taxon>Campylobacterota</taxon>
        <taxon>Epsilonproteobacteria</taxon>
        <taxon>Campylobacterales</taxon>
        <taxon>Helicobacteraceae</taxon>
        <taxon>Helicobacter</taxon>
    </lineage>
</organism>
<dbReference type="InterPro" id="IPR002376">
    <property type="entry name" value="Formyl_transf_N"/>
</dbReference>
<dbReference type="NCBIfam" id="TIGR00639">
    <property type="entry name" value="PurN"/>
    <property type="match status" value="1"/>
</dbReference>
<dbReference type="Proteomes" id="UP001595783">
    <property type="component" value="Unassembled WGS sequence"/>
</dbReference>
<gene>
    <name evidence="4 6" type="primary">purN</name>
    <name evidence="6" type="ORF">ACFOPX_02665</name>
</gene>
<proteinExistence type="inferred from homology"/>
<comment type="pathway">
    <text evidence="1 4">Purine metabolism; IMP biosynthesis via de novo pathway; N(2)-formyl-N(1)-(5-phospho-D-ribosyl)glycinamide from N(1)-(5-phospho-D-ribosyl)glycinamide (10-formyl THF route): step 1/1.</text>
</comment>
<feature type="site" description="Raises pKa of active site His" evidence="4">
    <location>
        <position position="160"/>
    </location>
</feature>
<dbReference type="Gene3D" id="3.40.50.170">
    <property type="entry name" value="Formyl transferase, N-terminal domain"/>
    <property type="match status" value="1"/>
</dbReference>
<feature type="binding site" evidence="4">
    <location>
        <position position="123"/>
    </location>
    <ligand>
        <name>(6R)-10-formyltetrahydrofolate</name>
        <dbReference type="ChEBI" id="CHEBI:195366"/>
    </ligand>
</feature>
<comment type="caution">
    <text evidence="4">Lacks conserved residue(s) required for the propagation of feature annotation.</text>
</comment>
<dbReference type="InterPro" id="IPR036477">
    <property type="entry name" value="Formyl_transf_N_sf"/>
</dbReference>
<keyword evidence="3 4" id="KW-0658">Purine biosynthesis</keyword>
<sequence>MFENLLENLPASLLRLGILFSGQGSNMQALIESLHQRTFLGKKPIIIEVALCLTNKSKAPGIARAQKLGVPCVVLEPANYAQTSDFERALIEHLSLARCHLVLLAGYMRLVSPLFLEHFPTLNIHPSMLPHFKGKDALRASFEAKEGTGVSVHVVTPQLDSGPIIAQQALNPKPQESLESFTQRIHALEHQLYPKALLQALGLERFT</sequence>
<dbReference type="EMBL" id="JBHRZO010000010">
    <property type="protein sequence ID" value="MFC3847439.1"/>
    <property type="molecule type" value="Genomic_DNA"/>
</dbReference>
<feature type="domain" description="Formyl transferase N-terminal" evidence="5">
    <location>
        <begin position="17"/>
        <end position="197"/>
    </location>
</feature>
<dbReference type="HAMAP" id="MF_01930">
    <property type="entry name" value="PurN"/>
    <property type="match status" value="1"/>
</dbReference>
<evidence type="ECO:0000256" key="4">
    <source>
        <dbReference type="HAMAP-Rule" id="MF_01930"/>
    </source>
</evidence>
<name>A0ABV7ZFV8_9HELI</name>
<keyword evidence="7" id="KW-1185">Reference proteome</keyword>
<dbReference type="SUPFAM" id="SSF53328">
    <property type="entry name" value="Formyltransferase"/>
    <property type="match status" value="1"/>
</dbReference>
<feature type="binding site" evidence="4">
    <location>
        <begin position="108"/>
        <end position="111"/>
    </location>
    <ligand>
        <name>(6R)-10-formyltetrahydrofolate</name>
        <dbReference type="ChEBI" id="CHEBI:195366"/>
    </ligand>
</feature>
<evidence type="ECO:0000259" key="5">
    <source>
        <dbReference type="Pfam" id="PF00551"/>
    </source>
</evidence>
<comment type="caution">
    <text evidence="6">The sequence shown here is derived from an EMBL/GenBank/DDBJ whole genome shotgun (WGS) entry which is preliminary data.</text>
</comment>
<keyword evidence="2 4" id="KW-0808">Transferase</keyword>
<evidence type="ECO:0000256" key="2">
    <source>
        <dbReference type="ARBA" id="ARBA00022679"/>
    </source>
</evidence>
<dbReference type="Pfam" id="PF00551">
    <property type="entry name" value="Formyl_trans_N"/>
    <property type="match status" value="1"/>
</dbReference>
<dbReference type="EC" id="2.1.2.2" evidence="4"/>
<dbReference type="PANTHER" id="PTHR43369:SF2">
    <property type="entry name" value="PHOSPHORIBOSYLGLYCINAMIDE FORMYLTRANSFERASE"/>
    <property type="match status" value="1"/>
</dbReference>
<evidence type="ECO:0000313" key="6">
    <source>
        <dbReference type="EMBL" id="MFC3847439.1"/>
    </source>
</evidence>
<comment type="catalytic activity">
    <reaction evidence="4">
        <text>N(1)-(5-phospho-beta-D-ribosyl)glycinamide + (6R)-10-formyltetrahydrofolate = N(2)-formyl-N(1)-(5-phospho-beta-D-ribosyl)glycinamide + (6S)-5,6,7,8-tetrahydrofolate + H(+)</text>
        <dbReference type="Rhea" id="RHEA:15053"/>
        <dbReference type="ChEBI" id="CHEBI:15378"/>
        <dbReference type="ChEBI" id="CHEBI:57453"/>
        <dbReference type="ChEBI" id="CHEBI:143788"/>
        <dbReference type="ChEBI" id="CHEBI:147286"/>
        <dbReference type="ChEBI" id="CHEBI:195366"/>
        <dbReference type="EC" id="2.1.2.2"/>
    </reaction>
</comment>
<dbReference type="GO" id="GO:0004644">
    <property type="term" value="F:phosphoribosylglycinamide formyltransferase activity"/>
    <property type="evidence" value="ECO:0007669"/>
    <property type="project" value="UniProtKB-EC"/>
</dbReference>
<comment type="function">
    <text evidence="4">Catalyzes the transfer of a formyl group from 10-formyltetrahydrofolate to 5-phospho-ribosyl-glycinamide (GAR), producing 5-phospho-ribosyl-N-formylglycinamide (FGAR) and tetrahydrofolate.</text>
</comment>